<keyword evidence="3" id="KW-1185">Reference proteome</keyword>
<organism evidence="2 3">
    <name type="scientific">Engystomops pustulosus</name>
    <name type="common">Tungara frog</name>
    <name type="synonym">Physalaemus pustulosus</name>
    <dbReference type="NCBI Taxonomy" id="76066"/>
    <lineage>
        <taxon>Eukaryota</taxon>
        <taxon>Metazoa</taxon>
        <taxon>Chordata</taxon>
        <taxon>Craniata</taxon>
        <taxon>Vertebrata</taxon>
        <taxon>Euteleostomi</taxon>
        <taxon>Amphibia</taxon>
        <taxon>Batrachia</taxon>
        <taxon>Anura</taxon>
        <taxon>Neobatrachia</taxon>
        <taxon>Hyloidea</taxon>
        <taxon>Leptodactylidae</taxon>
        <taxon>Leiuperinae</taxon>
        <taxon>Engystomops</taxon>
    </lineage>
</organism>
<sequence>MEYGLHIRGDIHGARKEYPLDVEAPHIFHKQITLSNKPTSACGIQYSGDGMKLACGLADKSLLVFSSSFTGEPAVFTGIFTALSGMLFMALIKQNT</sequence>
<dbReference type="Proteomes" id="UP000824782">
    <property type="component" value="Unassembled WGS sequence"/>
</dbReference>
<dbReference type="AlphaFoldDB" id="A0AAV7CEF5"/>
<reference evidence="2" key="1">
    <citation type="thesis" date="2020" institute="ProQuest LLC" country="789 East Eisenhower Parkway, Ann Arbor, MI, USA">
        <title>Comparative Genomics and Chromosome Evolution.</title>
        <authorList>
            <person name="Mudd A.B."/>
        </authorList>
    </citation>
    <scope>NUCLEOTIDE SEQUENCE</scope>
    <source>
        <strain evidence="2">237g6f4</strain>
        <tissue evidence="2">Blood</tissue>
    </source>
</reference>
<dbReference type="PANTHER" id="PTHR44525">
    <property type="entry name" value="WD REPEAT-CONTAINING PROTEIN 27"/>
    <property type="match status" value="1"/>
</dbReference>
<dbReference type="PANTHER" id="PTHR44525:SF1">
    <property type="entry name" value="WD REPEAT-CONTAINING PROTEIN 27"/>
    <property type="match status" value="1"/>
</dbReference>
<accession>A0AAV7CEF5</accession>
<keyword evidence="1" id="KW-0812">Transmembrane</keyword>
<protein>
    <submittedName>
        <fullName evidence="2">Uncharacterized protein</fullName>
    </submittedName>
</protein>
<name>A0AAV7CEF5_ENGPU</name>
<gene>
    <name evidence="2" type="ORF">GDO81_008405</name>
</gene>
<keyword evidence="1" id="KW-1133">Transmembrane helix</keyword>
<comment type="caution">
    <text evidence="2">The sequence shown here is derived from an EMBL/GenBank/DDBJ whole genome shotgun (WGS) entry which is preliminary data.</text>
</comment>
<evidence type="ECO:0000256" key="1">
    <source>
        <dbReference type="SAM" id="Phobius"/>
    </source>
</evidence>
<feature type="transmembrane region" description="Helical" evidence="1">
    <location>
        <begin position="74"/>
        <end position="92"/>
    </location>
</feature>
<evidence type="ECO:0000313" key="3">
    <source>
        <dbReference type="Proteomes" id="UP000824782"/>
    </source>
</evidence>
<dbReference type="EMBL" id="WNYA01000003">
    <property type="protein sequence ID" value="KAG8583430.1"/>
    <property type="molecule type" value="Genomic_DNA"/>
</dbReference>
<proteinExistence type="predicted"/>
<evidence type="ECO:0000313" key="2">
    <source>
        <dbReference type="EMBL" id="KAG8583430.1"/>
    </source>
</evidence>
<dbReference type="InterPro" id="IPR042411">
    <property type="entry name" value="WDR27"/>
</dbReference>
<keyword evidence="1" id="KW-0472">Membrane</keyword>